<keyword evidence="5 6" id="KW-0472">Membrane</keyword>
<evidence type="ECO:0000259" key="7">
    <source>
        <dbReference type="PROSITE" id="PS50850"/>
    </source>
</evidence>
<feature type="transmembrane region" description="Helical" evidence="6">
    <location>
        <begin position="60"/>
        <end position="77"/>
    </location>
</feature>
<evidence type="ECO:0000256" key="6">
    <source>
        <dbReference type="SAM" id="Phobius"/>
    </source>
</evidence>
<feature type="transmembrane region" description="Helical" evidence="6">
    <location>
        <begin position="324"/>
        <end position="345"/>
    </location>
</feature>
<keyword evidence="2" id="KW-0813">Transport</keyword>
<evidence type="ECO:0000256" key="1">
    <source>
        <dbReference type="ARBA" id="ARBA00004141"/>
    </source>
</evidence>
<dbReference type="Pfam" id="PF06609">
    <property type="entry name" value="TRI12"/>
    <property type="match status" value="1"/>
</dbReference>
<comment type="subcellular location">
    <subcellularLocation>
        <location evidence="1">Membrane</location>
        <topology evidence="1">Multi-pass membrane protein</topology>
    </subcellularLocation>
</comment>
<feature type="transmembrane region" description="Helical" evidence="6">
    <location>
        <begin position="449"/>
        <end position="472"/>
    </location>
</feature>
<dbReference type="SUPFAM" id="SSF103473">
    <property type="entry name" value="MFS general substrate transporter"/>
    <property type="match status" value="1"/>
</dbReference>
<dbReference type="InterPro" id="IPR010573">
    <property type="entry name" value="MFS_Str1/Tri12-like"/>
</dbReference>
<feature type="domain" description="Major facilitator superfamily (MFS) profile" evidence="7">
    <location>
        <begin position="60"/>
        <end position="573"/>
    </location>
</feature>
<dbReference type="PROSITE" id="PS50850">
    <property type="entry name" value="MFS"/>
    <property type="match status" value="1"/>
</dbReference>
<comment type="caution">
    <text evidence="8">The sequence shown here is derived from an EMBL/GenBank/DDBJ whole genome shotgun (WGS) entry which is preliminary data.</text>
</comment>
<dbReference type="InterPro" id="IPR020846">
    <property type="entry name" value="MFS_dom"/>
</dbReference>
<gene>
    <name evidence="8" type="ORF">LTR24_003792</name>
</gene>
<dbReference type="Gene3D" id="1.20.1250.20">
    <property type="entry name" value="MFS general substrate transporter like domains"/>
    <property type="match status" value="2"/>
</dbReference>
<feature type="transmembrane region" description="Helical" evidence="6">
    <location>
        <begin position="287"/>
        <end position="304"/>
    </location>
</feature>
<evidence type="ECO:0000313" key="9">
    <source>
        <dbReference type="Proteomes" id="UP001345013"/>
    </source>
</evidence>
<evidence type="ECO:0000313" key="8">
    <source>
        <dbReference type="EMBL" id="KAK5094187.1"/>
    </source>
</evidence>
<evidence type="ECO:0000256" key="5">
    <source>
        <dbReference type="ARBA" id="ARBA00023136"/>
    </source>
</evidence>
<accession>A0ABR0KE21</accession>
<evidence type="ECO:0000256" key="2">
    <source>
        <dbReference type="ARBA" id="ARBA00022448"/>
    </source>
</evidence>
<feature type="transmembrane region" description="Helical" evidence="6">
    <location>
        <begin position="256"/>
        <end position="275"/>
    </location>
</feature>
<keyword evidence="3 6" id="KW-0812">Transmembrane</keyword>
<feature type="transmembrane region" description="Helical" evidence="6">
    <location>
        <begin position="365"/>
        <end position="386"/>
    </location>
</feature>
<feature type="transmembrane region" description="Helical" evidence="6">
    <location>
        <begin position="549"/>
        <end position="568"/>
    </location>
</feature>
<keyword evidence="9" id="KW-1185">Reference proteome</keyword>
<feature type="transmembrane region" description="Helical" evidence="6">
    <location>
        <begin position="127"/>
        <end position="145"/>
    </location>
</feature>
<organism evidence="8 9">
    <name type="scientific">Lithohypha guttulata</name>
    <dbReference type="NCBI Taxonomy" id="1690604"/>
    <lineage>
        <taxon>Eukaryota</taxon>
        <taxon>Fungi</taxon>
        <taxon>Dikarya</taxon>
        <taxon>Ascomycota</taxon>
        <taxon>Pezizomycotina</taxon>
        <taxon>Eurotiomycetes</taxon>
        <taxon>Chaetothyriomycetidae</taxon>
        <taxon>Chaetothyriales</taxon>
        <taxon>Trichomeriaceae</taxon>
        <taxon>Lithohypha</taxon>
    </lineage>
</organism>
<keyword evidence="4 6" id="KW-1133">Transmembrane helix</keyword>
<feature type="transmembrane region" description="Helical" evidence="6">
    <location>
        <begin position="214"/>
        <end position="235"/>
    </location>
</feature>
<evidence type="ECO:0000256" key="3">
    <source>
        <dbReference type="ARBA" id="ARBA00022692"/>
    </source>
</evidence>
<protein>
    <recommendedName>
        <fullName evidence="7">Major facilitator superfamily (MFS) profile domain-containing protein</fullName>
    </recommendedName>
</protein>
<sequence length="584" mass="63224">MASITMDNLKSDTTVEHVDRVSSQESDEDIHRVATEAKAIRVDGDGEDHMHEPPMTVSRAMALIGMGFLWTGSQIPLYLWGAIPPYIYRELGGLDRWVWFVLGGLLSLGAVCPFVGSMSDLMGRRYVALLGSGLLVLSTVLAASAQSMGMFIAAMTIVGAGAGISELTALAVTSELAPTAKRGKYVAILIFTIIPFVPSGIYAQLIAYYSSWRYIGAIVCTWNGIGFLLVFIFYHPPARINTLGKTKKQVLLEMDFMGGFLSIAGMILFLAGLQWGGYQYPWTSAHVLVPMLLGLALMAGFCVWEAKFAKFPMFPGRIKQNPRILLLTLLITFISGMNFFAYLMFWPTQSFNVYGHDPIAVGVKLLPGGMAILAGACVTLWLLSVFRGRNKELMIMSSVFMTAGTGAMACLTRDNLYVAWPLLIIGGFGIGGIVVPASIITTIICPDDLIATVSALTLSIRVIGGAIGYTIYFNVFVAKFTQNSIHYIGGVMATQLGITNETYIISAIEITGVSLLEELKHIPGIAGNETAYQMVVYAGQVAYAESYKWVYIASVAAGVISIIAACFLGDISKYMDDHVAVIIH</sequence>
<dbReference type="PANTHER" id="PTHR23501:SF109">
    <property type="entry name" value="MAJOR FACILITATOR SUPERFAMILY (MFS) PROFILE DOMAIN-CONTAINING PROTEIN-RELATED"/>
    <property type="match status" value="1"/>
</dbReference>
<dbReference type="EMBL" id="JAVRRG010000036">
    <property type="protein sequence ID" value="KAK5094187.1"/>
    <property type="molecule type" value="Genomic_DNA"/>
</dbReference>
<dbReference type="PANTHER" id="PTHR23501">
    <property type="entry name" value="MAJOR FACILITATOR SUPERFAMILY"/>
    <property type="match status" value="1"/>
</dbReference>
<name>A0ABR0KE21_9EURO</name>
<feature type="transmembrane region" description="Helical" evidence="6">
    <location>
        <begin position="97"/>
        <end position="115"/>
    </location>
</feature>
<evidence type="ECO:0000256" key="4">
    <source>
        <dbReference type="ARBA" id="ARBA00022989"/>
    </source>
</evidence>
<dbReference type="Proteomes" id="UP001345013">
    <property type="component" value="Unassembled WGS sequence"/>
</dbReference>
<feature type="transmembrane region" description="Helical" evidence="6">
    <location>
        <begin position="417"/>
        <end position="437"/>
    </location>
</feature>
<feature type="transmembrane region" description="Helical" evidence="6">
    <location>
        <begin position="151"/>
        <end position="173"/>
    </location>
</feature>
<feature type="transmembrane region" description="Helical" evidence="6">
    <location>
        <begin position="185"/>
        <end position="208"/>
    </location>
</feature>
<dbReference type="InterPro" id="IPR036259">
    <property type="entry name" value="MFS_trans_sf"/>
</dbReference>
<proteinExistence type="predicted"/>
<reference evidence="8 9" key="1">
    <citation type="submission" date="2023-08" db="EMBL/GenBank/DDBJ databases">
        <title>Black Yeasts Isolated from many extreme environments.</title>
        <authorList>
            <person name="Coleine C."/>
            <person name="Stajich J.E."/>
            <person name="Selbmann L."/>
        </authorList>
    </citation>
    <scope>NUCLEOTIDE SEQUENCE [LARGE SCALE GENOMIC DNA]</scope>
    <source>
        <strain evidence="8 9">CCFEE 5885</strain>
    </source>
</reference>